<dbReference type="Gene3D" id="3.60.21.10">
    <property type="match status" value="1"/>
</dbReference>
<dbReference type="STRING" id="1210086.GCA_001613105_07334"/>
<feature type="domain" description="Calcineurin-like phosphoesterase" evidence="5">
    <location>
        <begin position="5"/>
        <end position="203"/>
    </location>
</feature>
<reference evidence="6 7" key="1">
    <citation type="submission" date="2018-07" db="EMBL/GenBank/DDBJ databases">
        <title>Genomic Encyclopedia of Type Strains, Phase IV (KMG-IV): sequencing the most valuable type-strain genomes for metagenomic binning, comparative biology and taxonomic classification.</title>
        <authorList>
            <person name="Goeker M."/>
        </authorList>
    </citation>
    <scope>NUCLEOTIDE SEQUENCE [LARGE SCALE GENOMIC DNA]</scope>
    <source>
        <strain evidence="6 7">DSM 44290</strain>
    </source>
</reference>
<dbReference type="GO" id="GO:0046872">
    <property type="term" value="F:metal ion binding"/>
    <property type="evidence" value="ECO:0007669"/>
    <property type="project" value="UniProtKB-KW"/>
</dbReference>
<dbReference type="EMBL" id="QQBC01000003">
    <property type="protein sequence ID" value="RDI67221.1"/>
    <property type="molecule type" value="Genomic_DNA"/>
</dbReference>
<evidence type="ECO:0000313" key="6">
    <source>
        <dbReference type="EMBL" id="RDI67221.1"/>
    </source>
</evidence>
<gene>
    <name evidence="6" type="ORF">DFR76_103292</name>
</gene>
<dbReference type="Proteomes" id="UP000254869">
    <property type="component" value="Unassembled WGS sequence"/>
</dbReference>
<protein>
    <submittedName>
        <fullName evidence="6">3',5'-cyclic AMP phosphodiesterase CpdA</fullName>
    </submittedName>
</protein>
<sequence length="284" mass="29962">MSDLTLVQLTDTHLRPAGESVPGGVDTYANLIHALDRVRAAGDRIDALILSGDLADSGAPAAYRRLRAAVEPVAAELGAAVVYAMGNHDERIAFGVELLGIDCAAADSNLPHDDVTWVSGLRIITLDSTTPHRHDGRLEPGQLIWLREQLRTPAPRGTLLVLHHPPIPSANPATEMLKLQQPEQLAAVVADSDVRMIVCGHNHLTAAAALAGVPVWIGPALAYRLDPMAPAGRHRGLAGFGFSRIDVIGSTFLATAIEATPAAVVYERPQVDVLAELATLAGEG</sequence>
<evidence type="ECO:0000256" key="1">
    <source>
        <dbReference type="ARBA" id="ARBA00022723"/>
    </source>
</evidence>
<dbReference type="PANTHER" id="PTHR42988:SF2">
    <property type="entry name" value="CYCLIC NUCLEOTIDE PHOSPHODIESTERASE CBUA0032-RELATED"/>
    <property type="match status" value="1"/>
</dbReference>
<proteinExistence type="inferred from homology"/>
<name>A0A370IAR1_9NOCA</name>
<dbReference type="SUPFAM" id="SSF56300">
    <property type="entry name" value="Metallo-dependent phosphatases"/>
    <property type="match status" value="1"/>
</dbReference>
<evidence type="ECO:0000256" key="3">
    <source>
        <dbReference type="ARBA" id="ARBA00023004"/>
    </source>
</evidence>
<dbReference type="InterPro" id="IPR029052">
    <property type="entry name" value="Metallo-depent_PP-like"/>
</dbReference>
<evidence type="ECO:0000313" key="7">
    <source>
        <dbReference type="Proteomes" id="UP000254869"/>
    </source>
</evidence>
<dbReference type="AlphaFoldDB" id="A0A370IAR1"/>
<evidence type="ECO:0000259" key="5">
    <source>
        <dbReference type="Pfam" id="PF00149"/>
    </source>
</evidence>
<evidence type="ECO:0000256" key="4">
    <source>
        <dbReference type="ARBA" id="ARBA00025742"/>
    </source>
</evidence>
<keyword evidence="7" id="KW-1185">Reference proteome</keyword>
<accession>A0A370IAR1</accession>
<evidence type="ECO:0000256" key="2">
    <source>
        <dbReference type="ARBA" id="ARBA00022801"/>
    </source>
</evidence>
<dbReference type="Pfam" id="PF00149">
    <property type="entry name" value="Metallophos"/>
    <property type="match status" value="1"/>
</dbReference>
<comment type="similarity">
    <text evidence="4">Belongs to the cyclic nucleotide phosphodiesterase class-III family.</text>
</comment>
<comment type="caution">
    <text evidence="6">The sequence shown here is derived from an EMBL/GenBank/DDBJ whole genome shotgun (WGS) entry which is preliminary data.</text>
</comment>
<dbReference type="PANTHER" id="PTHR42988">
    <property type="entry name" value="PHOSPHOHYDROLASE"/>
    <property type="match status" value="1"/>
</dbReference>
<organism evidence="6 7">
    <name type="scientific">Nocardia pseudobrasiliensis</name>
    <dbReference type="NCBI Taxonomy" id="45979"/>
    <lineage>
        <taxon>Bacteria</taxon>
        <taxon>Bacillati</taxon>
        <taxon>Actinomycetota</taxon>
        <taxon>Actinomycetes</taxon>
        <taxon>Mycobacteriales</taxon>
        <taxon>Nocardiaceae</taxon>
        <taxon>Nocardia</taxon>
    </lineage>
</organism>
<dbReference type="InterPro" id="IPR004843">
    <property type="entry name" value="Calcineurin-like_PHP"/>
</dbReference>
<dbReference type="InterPro" id="IPR050884">
    <property type="entry name" value="CNP_phosphodiesterase-III"/>
</dbReference>
<keyword evidence="1" id="KW-0479">Metal-binding</keyword>
<keyword evidence="2" id="KW-0378">Hydrolase</keyword>
<dbReference type="RefSeq" id="WP_068007739.1">
    <property type="nucleotide sequence ID" value="NZ_QQBC01000003.1"/>
</dbReference>
<keyword evidence="3" id="KW-0408">Iron</keyword>
<dbReference type="GO" id="GO:0016787">
    <property type="term" value="F:hydrolase activity"/>
    <property type="evidence" value="ECO:0007669"/>
    <property type="project" value="UniProtKB-KW"/>
</dbReference>